<evidence type="ECO:0000313" key="1">
    <source>
        <dbReference type="EMBL" id="QDO95987.1"/>
    </source>
</evidence>
<dbReference type="OrthoDB" id="8479148at2"/>
<dbReference type="EMBL" id="CP041636">
    <property type="protein sequence ID" value="QDO95987.1"/>
    <property type="molecule type" value="Genomic_DNA"/>
</dbReference>
<proteinExistence type="predicted"/>
<dbReference type="KEGG" id="fer:FNB15_01260"/>
<dbReference type="RefSeq" id="WP_144066968.1">
    <property type="nucleotide sequence ID" value="NZ_CP041636.1"/>
</dbReference>
<organism evidence="1 2">
    <name type="scientific">Ferrovibrio terrae</name>
    <dbReference type="NCBI Taxonomy" id="2594003"/>
    <lineage>
        <taxon>Bacteria</taxon>
        <taxon>Pseudomonadati</taxon>
        <taxon>Pseudomonadota</taxon>
        <taxon>Alphaproteobacteria</taxon>
        <taxon>Rhodospirillales</taxon>
        <taxon>Rhodospirillaceae</taxon>
        <taxon>Ferrovibrio</taxon>
    </lineage>
</organism>
<name>A0A516GWT6_9PROT</name>
<reference evidence="1 2" key="1">
    <citation type="submission" date="2019-07" db="EMBL/GenBank/DDBJ databases">
        <title>Genome sequencing for Ferrovibrio sp. K5.</title>
        <authorList>
            <person name="Park S.-J."/>
        </authorList>
    </citation>
    <scope>NUCLEOTIDE SEQUENCE [LARGE SCALE GENOMIC DNA]</scope>
    <source>
        <strain evidence="1 2">K5</strain>
    </source>
</reference>
<dbReference type="Pfam" id="PF07310">
    <property type="entry name" value="PAS_5"/>
    <property type="match status" value="1"/>
</dbReference>
<dbReference type="InterPro" id="IPR009922">
    <property type="entry name" value="DUF1457"/>
</dbReference>
<dbReference type="AlphaFoldDB" id="A0A516GWT6"/>
<sequence length="159" mass="18070">MMMQFKRQSLSYHDDSHDVAISHPKLRGLFDLWDARRGSRQAPPRSDFSHEDLLPWFGHLMLLDCLDNNEYRYRLYGTALTTLFGFDLTGKMVSASADRIGDKPLDEYARVVRVSAPVYASRISPSAREYLQVDKLALPLMEGGRVTKILGAIYLSDAD</sequence>
<gene>
    <name evidence="1" type="ORF">FNB15_01260</name>
</gene>
<dbReference type="Proteomes" id="UP000317496">
    <property type="component" value="Chromosome"/>
</dbReference>
<evidence type="ECO:0000313" key="2">
    <source>
        <dbReference type="Proteomes" id="UP000317496"/>
    </source>
</evidence>
<keyword evidence="2" id="KW-1185">Reference proteome</keyword>
<protein>
    <submittedName>
        <fullName evidence="1">PAS domain-containing protein</fullName>
    </submittedName>
</protein>
<accession>A0A516GWT6</accession>